<proteinExistence type="inferred from homology"/>
<feature type="domain" description="Cns1/TTC4 wheel" evidence="4">
    <location>
        <begin position="228"/>
        <end position="347"/>
    </location>
</feature>
<comment type="similarity">
    <text evidence="3">Belongs to the TTC4 family.</text>
</comment>
<dbReference type="SMART" id="SM00028">
    <property type="entry name" value="TPR"/>
    <property type="match status" value="3"/>
</dbReference>
<dbReference type="GO" id="GO:0006457">
    <property type="term" value="P:protein folding"/>
    <property type="evidence" value="ECO:0007669"/>
    <property type="project" value="TreeGrafter"/>
</dbReference>
<dbReference type="PANTHER" id="PTHR46035">
    <property type="entry name" value="TETRATRICOPEPTIDE REPEAT PROTEIN 4"/>
    <property type="match status" value="1"/>
</dbReference>
<evidence type="ECO:0000256" key="2">
    <source>
        <dbReference type="ARBA" id="ARBA00022803"/>
    </source>
</evidence>
<evidence type="ECO:0000256" key="3">
    <source>
        <dbReference type="ARBA" id="ARBA00023602"/>
    </source>
</evidence>
<dbReference type="Proteomes" id="UP001050691">
    <property type="component" value="Unassembled WGS sequence"/>
</dbReference>
<evidence type="ECO:0000256" key="1">
    <source>
        <dbReference type="ARBA" id="ARBA00022737"/>
    </source>
</evidence>
<accession>A0AAV5A031</accession>
<dbReference type="AlphaFoldDB" id="A0AAV5A031"/>
<reference evidence="5" key="1">
    <citation type="submission" date="2021-10" db="EMBL/GenBank/DDBJ databases">
        <title>De novo Genome Assembly of Clathrus columnatus (Basidiomycota, Fungi) Using Illumina and Nanopore Sequence Data.</title>
        <authorList>
            <person name="Ogiso-Tanaka E."/>
            <person name="Itagaki H."/>
            <person name="Hosoya T."/>
            <person name="Hosaka K."/>
        </authorList>
    </citation>
    <scope>NUCLEOTIDE SEQUENCE</scope>
    <source>
        <strain evidence="5">MO-923</strain>
    </source>
</reference>
<dbReference type="EMBL" id="BPWL01000002">
    <property type="protein sequence ID" value="GJJ07575.1"/>
    <property type="molecule type" value="Genomic_DNA"/>
</dbReference>
<sequence length="356" mass="40504">MASLGPEQRPEKDIMEGFDNIPLFMRSLPDGAADNVAIDALQSLVHEGTPDEVAENFKESGNEYFKGKRWSEARGFYTQGIDAEPTNPRLMEALLCNRAACNLELQNYGSVLRDCSKAITLNPRSSKAYYRSALALRSLRRFQECIDCCTRCLAFDPDNAILKTVLEHAVTAKITKEKEEKEHQERLKKEIALQREIQKAYWARNIIIVDNENVGSSPYSPNFLEGNSSIMVFTVFFLYPQYATSDVISQYDETVPFTSHLKEMFSSGDERPTWDQQGQYVFQNLVVYAITHQRRILKVGKKMNLSDVFKASGGKDGERDGLELKNGCLSFIVLPKGDVEQNWIQDFKDNRDKTYA</sequence>
<keyword evidence="1" id="KW-0677">Repeat</keyword>
<dbReference type="InterPro" id="IPR019734">
    <property type="entry name" value="TPR_rpt"/>
</dbReference>
<evidence type="ECO:0000313" key="5">
    <source>
        <dbReference type="EMBL" id="GJJ07575.1"/>
    </source>
</evidence>
<organism evidence="5 6">
    <name type="scientific">Clathrus columnatus</name>
    <dbReference type="NCBI Taxonomy" id="1419009"/>
    <lineage>
        <taxon>Eukaryota</taxon>
        <taxon>Fungi</taxon>
        <taxon>Dikarya</taxon>
        <taxon>Basidiomycota</taxon>
        <taxon>Agaricomycotina</taxon>
        <taxon>Agaricomycetes</taxon>
        <taxon>Phallomycetidae</taxon>
        <taxon>Phallales</taxon>
        <taxon>Clathraceae</taxon>
        <taxon>Clathrus</taxon>
    </lineage>
</organism>
<keyword evidence="6" id="KW-1185">Reference proteome</keyword>
<evidence type="ECO:0000259" key="4">
    <source>
        <dbReference type="Pfam" id="PF18972"/>
    </source>
</evidence>
<dbReference type="Pfam" id="PF18972">
    <property type="entry name" value="Wheel"/>
    <property type="match status" value="1"/>
</dbReference>
<dbReference type="GO" id="GO:0030544">
    <property type="term" value="F:Hsp70 protein binding"/>
    <property type="evidence" value="ECO:0007669"/>
    <property type="project" value="TreeGrafter"/>
</dbReference>
<dbReference type="GO" id="GO:0005829">
    <property type="term" value="C:cytosol"/>
    <property type="evidence" value="ECO:0007669"/>
    <property type="project" value="TreeGrafter"/>
</dbReference>
<protein>
    <recommendedName>
        <fullName evidence="4">Cns1/TTC4 wheel domain-containing protein</fullName>
    </recommendedName>
</protein>
<dbReference type="Gene3D" id="1.25.40.10">
    <property type="entry name" value="Tetratricopeptide repeat domain"/>
    <property type="match status" value="1"/>
</dbReference>
<dbReference type="GO" id="GO:0005634">
    <property type="term" value="C:nucleus"/>
    <property type="evidence" value="ECO:0007669"/>
    <property type="project" value="TreeGrafter"/>
</dbReference>
<comment type="caution">
    <text evidence="5">The sequence shown here is derived from an EMBL/GenBank/DDBJ whole genome shotgun (WGS) entry which is preliminary data.</text>
</comment>
<dbReference type="InterPro" id="IPR044059">
    <property type="entry name" value="Csn1/TTC4_wheel"/>
</dbReference>
<name>A0AAV5A031_9AGAM</name>
<dbReference type="Pfam" id="PF00515">
    <property type="entry name" value="TPR_1"/>
    <property type="match status" value="1"/>
</dbReference>
<dbReference type="GO" id="GO:0051879">
    <property type="term" value="F:Hsp90 protein binding"/>
    <property type="evidence" value="ECO:0007669"/>
    <property type="project" value="InterPro"/>
</dbReference>
<dbReference type="SUPFAM" id="SSF48452">
    <property type="entry name" value="TPR-like"/>
    <property type="match status" value="1"/>
</dbReference>
<gene>
    <name evidence="5" type="ORF">Clacol_001778</name>
</gene>
<keyword evidence="2" id="KW-0802">TPR repeat</keyword>
<dbReference type="InterPro" id="IPR011990">
    <property type="entry name" value="TPR-like_helical_dom_sf"/>
</dbReference>
<evidence type="ECO:0000313" key="6">
    <source>
        <dbReference type="Proteomes" id="UP001050691"/>
    </source>
</evidence>
<dbReference type="PANTHER" id="PTHR46035:SF1">
    <property type="entry name" value="TETRATRICOPEPTIDE REPEAT PROTEIN 4"/>
    <property type="match status" value="1"/>
</dbReference>